<feature type="region of interest" description="Disordered" evidence="1">
    <location>
        <begin position="60"/>
        <end position="82"/>
    </location>
</feature>
<dbReference type="EMBL" id="AZFC01000035">
    <property type="protein sequence ID" value="KRL47057.1"/>
    <property type="molecule type" value="Genomic_DNA"/>
</dbReference>
<keyword evidence="3" id="KW-0732">Signal</keyword>
<keyword evidence="2" id="KW-1133">Transmembrane helix</keyword>
<proteinExistence type="predicted"/>
<reference evidence="4 5" key="1">
    <citation type="journal article" date="2015" name="Genome Announc.">
        <title>Expanding the biotechnology potential of lactobacilli through comparative genomics of 213 strains and associated genera.</title>
        <authorList>
            <person name="Sun Z."/>
            <person name="Harris H.M."/>
            <person name="McCann A."/>
            <person name="Guo C."/>
            <person name="Argimon S."/>
            <person name="Zhang W."/>
            <person name="Yang X."/>
            <person name="Jeffery I.B."/>
            <person name="Cooney J.C."/>
            <person name="Kagawa T.F."/>
            <person name="Liu W."/>
            <person name="Song Y."/>
            <person name="Salvetti E."/>
            <person name="Wrobel A."/>
            <person name="Rasinkangas P."/>
            <person name="Parkhill J."/>
            <person name="Rea M.C."/>
            <person name="O'Sullivan O."/>
            <person name="Ritari J."/>
            <person name="Douillard F.P."/>
            <person name="Paul Ross R."/>
            <person name="Yang R."/>
            <person name="Briner A.E."/>
            <person name="Felis G.E."/>
            <person name="de Vos W.M."/>
            <person name="Barrangou R."/>
            <person name="Klaenhammer T.R."/>
            <person name="Caufield P.W."/>
            <person name="Cui Y."/>
            <person name="Zhang H."/>
            <person name="O'Toole P.W."/>
        </authorList>
    </citation>
    <scope>NUCLEOTIDE SEQUENCE [LARGE SCALE GENOMIC DNA]</scope>
    <source>
        <strain evidence="4 5">DSM 15429</strain>
    </source>
</reference>
<dbReference type="AlphaFoldDB" id="A0A0R1QRX4"/>
<evidence type="ECO:0000313" key="4">
    <source>
        <dbReference type="EMBL" id="KRL47057.1"/>
    </source>
</evidence>
<evidence type="ECO:0000313" key="5">
    <source>
        <dbReference type="Proteomes" id="UP000051835"/>
    </source>
</evidence>
<feature type="signal peptide" evidence="3">
    <location>
        <begin position="1"/>
        <end position="27"/>
    </location>
</feature>
<feature type="compositionally biased region" description="Low complexity" evidence="1">
    <location>
        <begin position="63"/>
        <end position="76"/>
    </location>
</feature>
<evidence type="ECO:0000256" key="2">
    <source>
        <dbReference type="SAM" id="Phobius"/>
    </source>
</evidence>
<accession>A0A0R1QRX4</accession>
<evidence type="ECO:0008006" key="6">
    <source>
        <dbReference type="Google" id="ProtNLM"/>
    </source>
</evidence>
<dbReference type="NCBIfam" id="TIGR01167">
    <property type="entry name" value="LPXTG_anchor"/>
    <property type="match status" value="1"/>
</dbReference>
<dbReference type="Proteomes" id="UP000051835">
    <property type="component" value="Unassembled WGS sequence"/>
</dbReference>
<evidence type="ECO:0000256" key="3">
    <source>
        <dbReference type="SAM" id="SignalP"/>
    </source>
</evidence>
<keyword evidence="2" id="KW-0472">Membrane</keyword>
<gene>
    <name evidence="4" type="ORF">FD37_GL000540</name>
</gene>
<keyword evidence="2" id="KW-0812">Transmembrane</keyword>
<organism evidence="4 5">
    <name type="scientific">Levilactobacillus spicheri DSM 15429</name>
    <dbReference type="NCBI Taxonomy" id="1423805"/>
    <lineage>
        <taxon>Bacteria</taxon>
        <taxon>Bacillati</taxon>
        <taxon>Bacillota</taxon>
        <taxon>Bacilli</taxon>
        <taxon>Lactobacillales</taxon>
        <taxon>Lactobacillaceae</taxon>
        <taxon>Levilactobacillus</taxon>
    </lineage>
</organism>
<dbReference type="PATRIC" id="fig|1423805.4.peg.551"/>
<feature type="chain" id="PRO_5006409552" description="Gram-positive cocci surface proteins LPxTG domain-containing protein" evidence="3">
    <location>
        <begin position="28"/>
        <end position="132"/>
    </location>
</feature>
<protein>
    <recommendedName>
        <fullName evidence="6">Gram-positive cocci surface proteins LPxTG domain-containing protein</fullName>
    </recommendedName>
</protein>
<comment type="caution">
    <text evidence="4">The sequence shown here is derived from an EMBL/GenBank/DDBJ whole genome shotgun (WGS) entry which is preliminary data.</text>
</comment>
<name>A0A0R1QRX4_9LACO</name>
<sequence length="132" mass="14187">MMRFAKILVMSLSLFTVGWGQLTPAHAASDQQASRYSVYLTPPTASGSSDATVINGSANDQITGSSAKTPSTATTARGTSSVTVLGQQPTKSSWLGRLPQTSEQTWGGLTLLGIILLLLFWVWKLSRRDRRS</sequence>
<feature type="transmembrane region" description="Helical" evidence="2">
    <location>
        <begin position="105"/>
        <end position="123"/>
    </location>
</feature>
<evidence type="ECO:0000256" key="1">
    <source>
        <dbReference type="SAM" id="MobiDB-lite"/>
    </source>
</evidence>